<dbReference type="Gene3D" id="3.30.70.270">
    <property type="match status" value="1"/>
</dbReference>
<dbReference type="PANTHER" id="PTHR44757:SF2">
    <property type="entry name" value="BIOFILM ARCHITECTURE MAINTENANCE PROTEIN MBAA"/>
    <property type="match status" value="1"/>
</dbReference>
<dbReference type="SUPFAM" id="SSF55073">
    <property type="entry name" value="Nucleotide cyclase"/>
    <property type="match status" value="1"/>
</dbReference>
<dbReference type="InterPro" id="IPR035919">
    <property type="entry name" value="EAL_sf"/>
</dbReference>
<dbReference type="PANTHER" id="PTHR44757">
    <property type="entry name" value="DIGUANYLATE CYCLASE DGCP"/>
    <property type="match status" value="1"/>
</dbReference>
<dbReference type="InterPro" id="IPR000160">
    <property type="entry name" value="GGDEF_dom"/>
</dbReference>
<dbReference type="Gene3D" id="3.20.20.450">
    <property type="entry name" value="EAL domain"/>
    <property type="match status" value="1"/>
</dbReference>
<organism evidence="4 5">
    <name type="scientific">Azospira oryzae</name>
    <dbReference type="NCBI Taxonomy" id="146939"/>
    <lineage>
        <taxon>Bacteria</taxon>
        <taxon>Pseudomonadati</taxon>
        <taxon>Pseudomonadota</taxon>
        <taxon>Betaproteobacteria</taxon>
        <taxon>Rhodocyclales</taxon>
        <taxon>Rhodocyclaceae</taxon>
        <taxon>Azospira</taxon>
    </lineage>
</organism>
<keyword evidence="5" id="KW-1185">Reference proteome</keyword>
<dbReference type="Proteomes" id="UP000292136">
    <property type="component" value="Unassembled WGS sequence"/>
</dbReference>
<evidence type="ECO:0000256" key="1">
    <source>
        <dbReference type="SAM" id="Phobius"/>
    </source>
</evidence>
<accession>A0ABY0IPP5</accession>
<dbReference type="CDD" id="cd01948">
    <property type="entry name" value="EAL"/>
    <property type="match status" value="1"/>
</dbReference>
<feature type="transmembrane region" description="Helical" evidence="1">
    <location>
        <begin position="202"/>
        <end position="219"/>
    </location>
</feature>
<keyword evidence="1" id="KW-0472">Membrane</keyword>
<dbReference type="PROSITE" id="PS50887">
    <property type="entry name" value="GGDEF"/>
    <property type="match status" value="1"/>
</dbReference>
<dbReference type="InterPro" id="IPR001633">
    <property type="entry name" value="EAL_dom"/>
</dbReference>
<evidence type="ECO:0000313" key="4">
    <source>
        <dbReference type="EMBL" id="RZT76740.1"/>
    </source>
</evidence>
<dbReference type="SUPFAM" id="SSF141868">
    <property type="entry name" value="EAL domain-like"/>
    <property type="match status" value="1"/>
</dbReference>
<feature type="transmembrane region" description="Helical" evidence="1">
    <location>
        <begin position="231"/>
        <end position="250"/>
    </location>
</feature>
<proteinExistence type="predicted"/>
<feature type="transmembrane region" description="Helical" evidence="1">
    <location>
        <begin position="27"/>
        <end position="45"/>
    </location>
</feature>
<dbReference type="RefSeq" id="WP_130459823.1">
    <property type="nucleotide sequence ID" value="NZ_SHKM01000002.1"/>
</dbReference>
<dbReference type="EMBL" id="SHKM01000002">
    <property type="protein sequence ID" value="RZT76740.1"/>
    <property type="molecule type" value="Genomic_DNA"/>
</dbReference>
<feature type="transmembrane region" description="Helical" evidence="1">
    <location>
        <begin position="130"/>
        <end position="152"/>
    </location>
</feature>
<evidence type="ECO:0000313" key="5">
    <source>
        <dbReference type="Proteomes" id="UP000292136"/>
    </source>
</evidence>
<feature type="domain" description="GGDEF" evidence="3">
    <location>
        <begin position="336"/>
        <end position="469"/>
    </location>
</feature>
<gene>
    <name evidence="4" type="ORF">EV678_2623</name>
</gene>
<dbReference type="CDD" id="cd01949">
    <property type="entry name" value="GGDEF"/>
    <property type="match status" value="1"/>
</dbReference>
<evidence type="ECO:0000259" key="2">
    <source>
        <dbReference type="PROSITE" id="PS50883"/>
    </source>
</evidence>
<dbReference type="Pfam" id="PF00990">
    <property type="entry name" value="GGDEF"/>
    <property type="match status" value="1"/>
</dbReference>
<keyword evidence="1" id="KW-1133">Transmembrane helix</keyword>
<feature type="transmembrane region" description="Helical" evidence="1">
    <location>
        <begin position="92"/>
        <end position="110"/>
    </location>
</feature>
<keyword evidence="1" id="KW-0812">Transmembrane</keyword>
<dbReference type="Pfam" id="PF17159">
    <property type="entry name" value="MASE3"/>
    <property type="match status" value="1"/>
</dbReference>
<dbReference type="InterPro" id="IPR033425">
    <property type="entry name" value="MASE3"/>
</dbReference>
<reference evidence="4 5" key="1">
    <citation type="submission" date="2019-02" db="EMBL/GenBank/DDBJ databases">
        <title>Genomic Encyclopedia of Type Strains, Phase IV (KMG-IV): sequencing the most valuable type-strain genomes for metagenomic binning, comparative biology and taxonomic classification.</title>
        <authorList>
            <person name="Goeker M."/>
        </authorList>
    </citation>
    <scope>NUCLEOTIDE SEQUENCE [LARGE SCALE GENOMIC DNA]</scope>
    <source>
        <strain evidence="4 5">DSM 21223</strain>
    </source>
</reference>
<sequence>MSRPLPILSTPAAAPPEAAPLTRYSPIPWGLVIVLSLLFVVVWLLPPLGGLKQSDTIFPLTLHTVMESFSFVVSVLVFAVSWHAYSRERAGNLMILACGFLAVALLDFGHTLSYRGMPDFVTPSSPQKAIIFWLAARYVAALTLLTIALRPWQPLARPRDRYRLMLWALLVTAAVFVSELYLPDFWPTMFVPGVGLTGLKIAAEYGLIAILGATAVILYPKTQGKPAFDAANLFTAVLITILSELCFTLYSNVNDVFQLLGHTYKVIAYFWIYKAVFVSSVRDPYLRLSLEMAERQAAEARIQFLAYHDPLTELPNRILVRERFERAAERARVQSSRVGLVYIDLDNFKTVNDSLGHTLGDLLLQGIGQRLQSLVPAGSTVSRQGGDEFLILLEDVERPREVESLVNRIVEQMQQPFAIQDHDLSTSVSIGVSLFPDDGGDFDTLLKKADTAMYRAKGAGRNGYRFFDREMDKDVGERLRLSNDLRLALARNEFVLHYQPQIDLRTQEVIGAEALIRWQHPELGLLAPGRFIGIAEDTGLIVPIGEWVIRMACHQAAAWQRAGLPPLVVAVNLSAVQFMRGDLVGTVASALATSALPSRCLELELTESILIQDAENILGTVQRLNAIGVQMSIDDFGTGYSSLSYLKRFAVDKLKVDQSFVRDLCSDPDDAAIVRAIIQLARSLGLKTIAEGVETAEILALLQELGCDEAQGYYFAKPLPADNFSAFLSQRLS</sequence>
<dbReference type="SMART" id="SM00052">
    <property type="entry name" value="EAL"/>
    <property type="match status" value="1"/>
</dbReference>
<name>A0ABY0IPP5_9RHOO</name>
<evidence type="ECO:0000259" key="3">
    <source>
        <dbReference type="PROSITE" id="PS50887"/>
    </source>
</evidence>
<feature type="transmembrane region" description="Helical" evidence="1">
    <location>
        <begin position="57"/>
        <end position="80"/>
    </location>
</feature>
<comment type="caution">
    <text evidence="4">The sequence shown here is derived from an EMBL/GenBank/DDBJ whole genome shotgun (WGS) entry which is preliminary data.</text>
</comment>
<dbReference type="Pfam" id="PF00563">
    <property type="entry name" value="EAL"/>
    <property type="match status" value="1"/>
</dbReference>
<protein>
    <submittedName>
        <fullName evidence="4">Diguanylate cyclase (GGDEF)-like protein</fullName>
    </submittedName>
</protein>
<dbReference type="PROSITE" id="PS50883">
    <property type="entry name" value="EAL"/>
    <property type="match status" value="1"/>
</dbReference>
<dbReference type="InterPro" id="IPR043128">
    <property type="entry name" value="Rev_trsase/Diguanyl_cyclase"/>
</dbReference>
<feature type="transmembrane region" description="Helical" evidence="1">
    <location>
        <begin position="164"/>
        <end position="182"/>
    </location>
</feature>
<dbReference type="NCBIfam" id="TIGR00254">
    <property type="entry name" value="GGDEF"/>
    <property type="match status" value="1"/>
</dbReference>
<dbReference type="InterPro" id="IPR052155">
    <property type="entry name" value="Biofilm_reg_signaling"/>
</dbReference>
<dbReference type="InterPro" id="IPR029787">
    <property type="entry name" value="Nucleotide_cyclase"/>
</dbReference>
<dbReference type="SMART" id="SM00267">
    <property type="entry name" value="GGDEF"/>
    <property type="match status" value="1"/>
</dbReference>
<feature type="domain" description="EAL" evidence="2">
    <location>
        <begin position="478"/>
        <end position="732"/>
    </location>
</feature>